<dbReference type="GeneID" id="10503004"/>
<dbReference type="EMBL" id="GL870986">
    <property type="protein sequence ID" value="EGC37983.1"/>
    <property type="molecule type" value="Genomic_DNA"/>
</dbReference>
<gene>
    <name evidence="3" type="ORF">DICPUDRAFT_149357</name>
</gene>
<dbReference type="CDD" id="cd17075">
    <property type="entry name" value="UBX1_UBXN9"/>
    <property type="match status" value="1"/>
</dbReference>
<dbReference type="AlphaFoldDB" id="F0ZDH6"/>
<dbReference type="OrthoDB" id="440781at2759"/>
<feature type="compositionally biased region" description="Low complexity" evidence="1">
    <location>
        <begin position="487"/>
        <end position="502"/>
    </location>
</feature>
<feature type="compositionally biased region" description="Low complexity" evidence="1">
    <location>
        <begin position="515"/>
        <end position="525"/>
    </location>
</feature>
<dbReference type="VEuPathDB" id="AmoebaDB:DICPUDRAFT_149357"/>
<feature type="region of interest" description="Disordered" evidence="1">
    <location>
        <begin position="485"/>
        <end position="549"/>
    </location>
</feature>
<dbReference type="GO" id="GO:0032984">
    <property type="term" value="P:protein-containing complex disassembly"/>
    <property type="evidence" value="ECO:0007669"/>
    <property type="project" value="EnsemblProtists"/>
</dbReference>
<reference evidence="4" key="1">
    <citation type="journal article" date="2011" name="Genome Biol.">
        <title>Comparative genomics of the social amoebae Dictyostelium discoideum and Dictyostelium purpureum.</title>
        <authorList>
            <consortium name="US DOE Joint Genome Institute (JGI-PGF)"/>
            <person name="Sucgang R."/>
            <person name="Kuo A."/>
            <person name="Tian X."/>
            <person name="Salerno W."/>
            <person name="Parikh A."/>
            <person name="Feasley C.L."/>
            <person name="Dalin E."/>
            <person name="Tu H."/>
            <person name="Huang E."/>
            <person name="Barry K."/>
            <person name="Lindquist E."/>
            <person name="Shapiro H."/>
            <person name="Bruce D."/>
            <person name="Schmutz J."/>
            <person name="Salamov A."/>
            <person name="Fey P."/>
            <person name="Gaudet P."/>
            <person name="Anjard C."/>
            <person name="Babu M.M."/>
            <person name="Basu S."/>
            <person name="Bushmanova Y."/>
            <person name="van der Wel H."/>
            <person name="Katoh-Kurasawa M."/>
            <person name="Dinh C."/>
            <person name="Coutinho P.M."/>
            <person name="Saito T."/>
            <person name="Elias M."/>
            <person name="Schaap P."/>
            <person name="Kay R.R."/>
            <person name="Henrissat B."/>
            <person name="Eichinger L."/>
            <person name="Rivero F."/>
            <person name="Putnam N.H."/>
            <person name="West C.M."/>
            <person name="Loomis W.F."/>
            <person name="Chisholm R.L."/>
            <person name="Shaulsky G."/>
            <person name="Strassmann J.E."/>
            <person name="Queller D.C."/>
            <person name="Kuspa A."/>
            <person name="Grigoriev I.V."/>
        </authorList>
    </citation>
    <scope>NUCLEOTIDE SEQUENCE [LARGE SCALE GENOMIC DNA]</scope>
    <source>
        <strain evidence="4">QSDP1</strain>
    </source>
</reference>
<keyword evidence="4" id="KW-1185">Reference proteome</keyword>
<dbReference type="Pfam" id="PF11470">
    <property type="entry name" value="TUG-UBL1"/>
    <property type="match status" value="1"/>
</dbReference>
<evidence type="ECO:0000256" key="1">
    <source>
        <dbReference type="SAM" id="MobiDB-lite"/>
    </source>
</evidence>
<dbReference type="SUPFAM" id="SSF54236">
    <property type="entry name" value="Ubiquitin-like"/>
    <property type="match status" value="2"/>
</dbReference>
<dbReference type="GO" id="GO:0006886">
    <property type="term" value="P:intracellular protein transport"/>
    <property type="evidence" value="ECO:0000318"/>
    <property type="project" value="GO_Central"/>
</dbReference>
<dbReference type="PANTHER" id="PTHR46467">
    <property type="entry name" value="TETHER CONTAINING UBX DOMAIN FOR GLUT4"/>
    <property type="match status" value="1"/>
</dbReference>
<name>F0ZDH6_DICPU</name>
<dbReference type="GO" id="GO:0051260">
    <property type="term" value="P:protein homooligomerization"/>
    <property type="evidence" value="ECO:0007669"/>
    <property type="project" value="EnsemblProtists"/>
</dbReference>
<feature type="region of interest" description="Disordered" evidence="1">
    <location>
        <begin position="180"/>
        <end position="315"/>
    </location>
</feature>
<dbReference type="InterPro" id="IPR029071">
    <property type="entry name" value="Ubiquitin-like_domsf"/>
</dbReference>
<dbReference type="Gene3D" id="3.10.20.90">
    <property type="entry name" value="Phosphatidylinositol 3-kinase Catalytic Subunit, Chain A, domain 1"/>
    <property type="match status" value="1"/>
</dbReference>
<proteinExistence type="predicted"/>
<accession>F0ZDH6</accession>
<feature type="domain" description="TUG ubiquitin-like" evidence="2">
    <location>
        <begin position="8"/>
        <end position="69"/>
    </location>
</feature>
<dbReference type="FunCoup" id="F0ZDH6">
    <property type="interactions" value="37"/>
</dbReference>
<feature type="compositionally biased region" description="Basic and acidic residues" evidence="1">
    <location>
        <begin position="527"/>
        <end position="547"/>
    </location>
</feature>
<evidence type="ECO:0000259" key="2">
    <source>
        <dbReference type="Pfam" id="PF11470"/>
    </source>
</evidence>
<dbReference type="eggNOG" id="KOG2699">
    <property type="taxonomic scope" value="Eukaryota"/>
</dbReference>
<feature type="compositionally biased region" description="Low complexity" evidence="1">
    <location>
        <begin position="184"/>
        <end position="224"/>
    </location>
</feature>
<feature type="compositionally biased region" description="Low complexity" evidence="1">
    <location>
        <begin position="236"/>
        <end position="264"/>
    </location>
</feature>
<protein>
    <recommendedName>
        <fullName evidence="2">TUG ubiquitin-like domain-containing protein</fullName>
    </recommendedName>
</protein>
<dbReference type="KEGG" id="dpp:DICPUDRAFT_149357"/>
<dbReference type="InterPro" id="IPR021569">
    <property type="entry name" value="TUG-UBL1"/>
</dbReference>
<evidence type="ECO:0000313" key="3">
    <source>
        <dbReference type="EMBL" id="EGC37983.1"/>
    </source>
</evidence>
<dbReference type="InterPro" id="IPR059238">
    <property type="entry name" value="UBX1_UBXN9"/>
</dbReference>
<feature type="compositionally biased region" description="Polar residues" evidence="1">
    <location>
        <begin position="225"/>
        <end position="235"/>
    </location>
</feature>
<dbReference type="PANTHER" id="PTHR46467:SF1">
    <property type="entry name" value="TETHER CONTAINING UBX DOMAIN FOR GLUT4"/>
    <property type="match status" value="1"/>
</dbReference>
<evidence type="ECO:0000313" key="4">
    <source>
        <dbReference type="Proteomes" id="UP000001064"/>
    </source>
</evidence>
<sequence>MTSSLHIIYKSGKFTVPVIASNSMLEVFKKGCQHFKLNDSSHQLMYGNTNVNLSLPYRLSGIPNLSRVTISEKRGTTISTIKIAIQMVDGKRYQASFKTSSTLWDILVYFQTNEKLSIIDQFNENNQYIEPIINILNREISTIELLQKSSLASLNVTESSLVKLTFKQTDRSKDEILPIIESYQPPSIQTTPTSSPTTATATTTTTTTTPTSSPTNTNTTSSPINKTILSPTTSETSVKSSNSTTRSTTPSESSLNSSENTTPSMDIDKSPKVNEQQPLNSATQSPTTSTTTASVVNASPKTTSSSAPEPPKIITMDPKDRELKAYLPTLVHINPKAISHNEKLTDEDFKRLVEANKRIKKEKDEFNSVLRTKSMREREEYKKIKNFQTTTIRVVLPGVSQKSLEMKFLVREKISNLVSYLNTLLVEPNDSLFLYTTPPYKVLNNNVSFLKESLFPRAKIFLGVPNGTNITFNEEVQKLFDDLSSSNTTANTTTTTTTATTETDVEMNNADENDNNNNNDTINSYENEEREREIELEREREREKARENPNQIKAPACDNTIYIFGN</sequence>
<organism evidence="3 4">
    <name type="scientific">Dictyostelium purpureum</name>
    <name type="common">Slime mold</name>
    <dbReference type="NCBI Taxonomy" id="5786"/>
    <lineage>
        <taxon>Eukaryota</taxon>
        <taxon>Amoebozoa</taxon>
        <taxon>Evosea</taxon>
        <taxon>Eumycetozoa</taxon>
        <taxon>Dictyostelia</taxon>
        <taxon>Dictyosteliales</taxon>
        <taxon>Dictyosteliaceae</taxon>
        <taxon>Dictyostelium</taxon>
    </lineage>
</organism>
<feature type="compositionally biased region" description="Acidic residues" evidence="1">
    <location>
        <begin position="503"/>
        <end position="514"/>
    </location>
</feature>
<dbReference type="GO" id="GO:0012506">
    <property type="term" value="C:vesicle membrane"/>
    <property type="evidence" value="ECO:0000318"/>
    <property type="project" value="GO_Central"/>
</dbReference>
<feature type="compositionally biased region" description="Low complexity" evidence="1">
    <location>
        <begin position="280"/>
        <end position="300"/>
    </location>
</feature>
<dbReference type="GO" id="GO:0005737">
    <property type="term" value="C:cytoplasm"/>
    <property type="evidence" value="ECO:0000318"/>
    <property type="project" value="GO_Central"/>
</dbReference>
<dbReference type="Proteomes" id="UP000001064">
    <property type="component" value="Unassembled WGS sequence"/>
</dbReference>
<dbReference type="InParanoid" id="F0ZDH6"/>
<dbReference type="RefSeq" id="XP_003285467.1">
    <property type="nucleotide sequence ID" value="XM_003285419.1"/>
</dbReference>
<dbReference type="STRING" id="5786.F0ZDH6"/>
<dbReference type="OMA" id="ICPNSRR"/>
<dbReference type="GO" id="GO:0005634">
    <property type="term" value="C:nucleus"/>
    <property type="evidence" value="ECO:0000318"/>
    <property type="project" value="GO_Central"/>
</dbReference>